<reference evidence="3 4" key="1">
    <citation type="submission" date="2016-10" db="EMBL/GenBank/DDBJ databases">
        <authorList>
            <person name="Cai Z."/>
        </authorList>
    </citation>
    <scope>NUCLEOTIDE SEQUENCE [LARGE SCALE GENOMIC DNA]</scope>
</reference>
<accession>A0A383WEZ9</accession>
<feature type="region of interest" description="Disordered" evidence="1">
    <location>
        <begin position="128"/>
        <end position="148"/>
    </location>
</feature>
<dbReference type="EMBL" id="FNXT01001243">
    <property type="protein sequence ID" value="SZX75823.1"/>
    <property type="molecule type" value="Genomic_DNA"/>
</dbReference>
<dbReference type="Proteomes" id="UP000256970">
    <property type="component" value="Unassembled WGS sequence"/>
</dbReference>
<organism evidence="3 4">
    <name type="scientific">Tetradesmus obliquus</name>
    <name type="common">Green alga</name>
    <name type="synonym">Acutodesmus obliquus</name>
    <dbReference type="NCBI Taxonomy" id="3088"/>
    <lineage>
        <taxon>Eukaryota</taxon>
        <taxon>Viridiplantae</taxon>
        <taxon>Chlorophyta</taxon>
        <taxon>core chlorophytes</taxon>
        <taxon>Chlorophyceae</taxon>
        <taxon>CS clade</taxon>
        <taxon>Sphaeropleales</taxon>
        <taxon>Scenedesmaceae</taxon>
        <taxon>Tetradesmus</taxon>
    </lineage>
</organism>
<evidence type="ECO:0000313" key="4">
    <source>
        <dbReference type="Proteomes" id="UP000256970"/>
    </source>
</evidence>
<feature type="signal peptide" evidence="2">
    <location>
        <begin position="1"/>
        <end position="23"/>
    </location>
</feature>
<evidence type="ECO:0000256" key="2">
    <source>
        <dbReference type="SAM" id="SignalP"/>
    </source>
</evidence>
<gene>
    <name evidence="3" type="ORF">BQ4739_LOCUS16167</name>
</gene>
<feature type="compositionally biased region" description="Low complexity" evidence="1">
    <location>
        <begin position="138"/>
        <end position="148"/>
    </location>
</feature>
<dbReference type="PROSITE" id="PS51257">
    <property type="entry name" value="PROKAR_LIPOPROTEIN"/>
    <property type="match status" value="1"/>
</dbReference>
<proteinExistence type="predicted"/>
<evidence type="ECO:0000256" key="1">
    <source>
        <dbReference type="SAM" id="MobiDB-lite"/>
    </source>
</evidence>
<sequence>MAISRSLSCAFAVLLFACCTVQARRLHEVGDVTSKTTIWLDPNGGVLPLAQRLELLAKANANQTAILLAEKHCKAHKYEGCKEVELLKAAGAKPAATGGEEVKAPCHQNMLASWFFGTYCELPTFDDPLKDPSKYKQPKPAAKAADKR</sequence>
<dbReference type="AlphaFoldDB" id="A0A383WEZ9"/>
<protein>
    <submittedName>
        <fullName evidence="3">Uncharacterized protein</fullName>
    </submittedName>
</protein>
<keyword evidence="2" id="KW-0732">Signal</keyword>
<keyword evidence="4" id="KW-1185">Reference proteome</keyword>
<feature type="chain" id="PRO_5016822393" evidence="2">
    <location>
        <begin position="24"/>
        <end position="148"/>
    </location>
</feature>
<evidence type="ECO:0000313" key="3">
    <source>
        <dbReference type="EMBL" id="SZX75823.1"/>
    </source>
</evidence>
<name>A0A383WEZ9_TETOB</name>